<evidence type="ECO:0000313" key="2">
    <source>
        <dbReference type="Proteomes" id="UP000249794"/>
    </source>
</evidence>
<reference evidence="2" key="1">
    <citation type="submission" date="2018-04" db="EMBL/GenBank/DDBJ databases">
        <authorList>
            <person name="Cornet L."/>
        </authorList>
    </citation>
    <scope>NUCLEOTIDE SEQUENCE [LARGE SCALE GENOMIC DNA]</scope>
</reference>
<dbReference type="Proteomes" id="UP000249794">
    <property type="component" value="Unassembled WGS sequence"/>
</dbReference>
<comment type="caution">
    <text evidence="1">The sequence shown here is derived from an EMBL/GenBank/DDBJ whole genome shotgun (WGS) entry which is preliminary data.</text>
</comment>
<sequence>MGVIETSLSSLLALTSETGGLQRQDFTSLSLGGWQQPYTDYLYSMAWFEGKLYCGTMRGSLIFIKLRNPPPQLKVYPVPIPDNPFSLDIRSQIWCYTPQTQQWQMVYQAPMVEGRFGEQVPREVGYRGMAVFQGRSDEKPALYVSTLSPARSTGPIILRSLDGKTFEPVTDAGLGLGLEGLKSFRFLEIFKGKLYTSPIGGAQRSIDPTKFANSVVNSSTSPVVYESADPAQGKWRPVSVPKFGDDNNTVVFYSTAFNGYLYASTFNVVSGFQIWKTKGEGEPPYEWTNVVRLGAYRGKFNQGVIWMCPFKGALYACTGIQDGGYDRKHKIGPAAGEVIRIYPDDSWDLVVGTARLTPQGLKVPTSGLTPGFDNFFNGYLWQMSVHHDWLYLGTMDWSVYLRYALIENWPPFLRNLFVDSEGGVEAVIAKQGGCDLWKTQDGDYWEPVTITGFENPYNCGIRKLLSTPIGLAVGTVNPFGPVVAEERNGQWEYVPNLRGGAEVWLGQIPAERQAFNGHSQGL</sequence>
<gene>
    <name evidence="1" type="ORF">DCF15_13010</name>
</gene>
<reference evidence="1 2" key="2">
    <citation type="submission" date="2018-06" db="EMBL/GenBank/DDBJ databases">
        <title>Metagenomic assembly of (sub)arctic Cyanobacteria and their associated microbiome from non-axenic cultures.</title>
        <authorList>
            <person name="Baurain D."/>
        </authorList>
    </citation>
    <scope>NUCLEOTIDE SEQUENCE [LARGE SCALE GENOMIC DNA]</scope>
    <source>
        <strain evidence="1">ULC027bin1</strain>
    </source>
</reference>
<dbReference type="EMBL" id="QBMP01000134">
    <property type="protein sequence ID" value="PZO53209.1"/>
    <property type="molecule type" value="Genomic_DNA"/>
</dbReference>
<proteinExistence type="predicted"/>
<evidence type="ECO:0000313" key="1">
    <source>
        <dbReference type="EMBL" id="PZO53209.1"/>
    </source>
</evidence>
<dbReference type="AlphaFoldDB" id="A0A2W4XF79"/>
<protein>
    <submittedName>
        <fullName evidence="1">Uncharacterized protein</fullName>
    </submittedName>
</protein>
<accession>A0A2W4XF79</accession>
<organism evidence="1 2">
    <name type="scientific">Phormidesmis priestleyi</name>
    <dbReference type="NCBI Taxonomy" id="268141"/>
    <lineage>
        <taxon>Bacteria</taxon>
        <taxon>Bacillati</taxon>
        <taxon>Cyanobacteriota</taxon>
        <taxon>Cyanophyceae</taxon>
        <taxon>Leptolyngbyales</taxon>
        <taxon>Leptolyngbyaceae</taxon>
        <taxon>Phormidesmis</taxon>
    </lineage>
</organism>
<name>A0A2W4XF79_9CYAN</name>